<evidence type="ECO:0000313" key="1">
    <source>
        <dbReference type="EMBL" id="SFW81936.1"/>
    </source>
</evidence>
<dbReference type="Proteomes" id="UP000183788">
    <property type="component" value="Unassembled WGS sequence"/>
</dbReference>
<reference evidence="1 2" key="1">
    <citation type="submission" date="2016-11" db="EMBL/GenBank/DDBJ databases">
        <authorList>
            <person name="Jaros S."/>
            <person name="Januszkiewicz K."/>
            <person name="Wedrychowicz H."/>
        </authorList>
    </citation>
    <scope>NUCLEOTIDE SEQUENCE [LARGE SCALE GENOMIC DNA]</scope>
    <source>
        <strain evidence="1 2">DSM 784</strain>
    </source>
</reference>
<dbReference type="AlphaFoldDB" id="A0A1K1SC53"/>
<accession>A0A1K1SC53</accession>
<sequence length="65" mass="7696">MHNLRTNFVKCYRICKELFKTETVQGFNFGHYSLAPKMNDYDIAIFYLHLNNALFIAKITSNQTF</sequence>
<proteinExistence type="predicted"/>
<organism evidence="1 2">
    <name type="scientific">Chitinophaga sancti</name>
    <dbReference type="NCBI Taxonomy" id="1004"/>
    <lineage>
        <taxon>Bacteria</taxon>
        <taxon>Pseudomonadati</taxon>
        <taxon>Bacteroidota</taxon>
        <taxon>Chitinophagia</taxon>
        <taxon>Chitinophagales</taxon>
        <taxon>Chitinophagaceae</taxon>
        <taxon>Chitinophaga</taxon>
    </lineage>
</organism>
<name>A0A1K1SC53_9BACT</name>
<evidence type="ECO:0000313" key="2">
    <source>
        <dbReference type="Proteomes" id="UP000183788"/>
    </source>
</evidence>
<dbReference type="EMBL" id="FPIZ01000020">
    <property type="protein sequence ID" value="SFW81936.1"/>
    <property type="molecule type" value="Genomic_DNA"/>
</dbReference>
<gene>
    <name evidence="1" type="ORF">SAMN05661012_05166</name>
</gene>
<protein>
    <submittedName>
        <fullName evidence="1">Uncharacterized protein</fullName>
    </submittedName>
</protein>